<keyword evidence="2" id="KW-0732">Signal</keyword>
<dbReference type="PROSITE" id="PS51257">
    <property type="entry name" value="PROKAR_LIPOPROTEIN"/>
    <property type="match status" value="1"/>
</dbReference>
<protein>
    <recommendedName>
        <fullName evidence="5">Lipoprotein</fullName>
    </recommendedName>
</protein>
<evidence type="ECO:0000313" key="3">
    <source>
        <dbReference type="EMBL" id="GHH66963.1"/>
    </source>
</evidence>
<accession>A0A919FJE0</accession>
<feature type="region of interest" description="Disordered" evidence="1">
    <location>
        <begin position="21"/>
        <end position="44"/>
    </location>
</feature>
<feature type="signal peptide" evidence="2">
    <location>
        <begin position="1"/>
        <end position="20"/>
    </location>
</feature>
<evidence type="ECO:0000256" key="2">
    <source>
        <dbReference type="SAM" id="SignalP"/>
    </source>
</evidence>
<evidence type="ECO:0008006" key="5">
    <source>
        <dbReference type="Google" id="ProtNLM"/>
    </source>
</evidence>
<dbReference type="RefSeq" id="WP_189667919.1">
    <property type="nucleotide sequence ID" value="NZ_BNAS01000001.1"/>
</dbReference>
<evidence type="ECO:0000313" key="4">
    <source>
        <dbReference type="Proteomes" id="UP000627369"/>
    </source>
</evidence>
<gene>
    <name evidence="3" type="ORF">GCM10017772_07810</name>
</gene>
<proteinExistence type="predicted"/>
<dbReference type="Proteomes" id="UP000627369">
    <property type="component" value="Unassembled WGS sequence"/>
</dbReference>
<evidence type="ECO:0000256" key="1">
    <source>
        <dbReference type="SAM" id="MobiDB-lite"/>
    </source>
</evidence>
<feature type="chain" id="PRO_5038733751" description="Lipoprotein" evidence="2">
    <location>
        <begin position="21"/>
        <end position="199"/>
    </location>
</feature>
<dbReference type="AlphaFoldDB" id="A0A919FJE0"/>
<organism evidence="3 4">
    <name type="scientific">Promicromonospora soli</name>
    <dbReference type="NCBI Taxonomy" id="2035533"/>
    <lineage>
        <taxon>Bacteria</taxon>
        <taxon>Bacillati</taxon>
        <taxon>Actinomycetota</taxon>
        <taxon>Actinomycetes</taxon>
        <taxon>Micrococcales</taxon>
        <taxon>Promicromonosporaceae</taxon>
        <taxon>Promicromonospora</taxon>
    </lineage>
</organism>
<dbReference type="EMBL" id="BNAS01000001">
    <property type="protein sequence ID" value="GHH66963.1"/>
    <property type="molecule type" value="Genomic_DNA"/>
</dbReference>
<reference evidence="3" key="1">
    <citation type="journal article" date="2014" name="Int. J. Syst. Evol. Microbiol.">
        <title>Complete genome sequence of Corynebacterium casei LMG S-19264T (=DSM 44701T), isolated from a smear-ripened cheese.</title>
        <authorList>
            <consortium name="US DOE Joint Genome Institute (JGI-PGF)"/>
            <person name="Walter F."/>
            <person name="Albersmeier A."/>
            <person name="Kalinowski J."/>
            <person name="Ruckert C."/>
        </authorList>
    </citation>
    <scope>NUCLEOTIDE SEQUENCE</scope>
    <source>
        <strain evidence="3">CGMCC 4.7398</strain>
    </source>
</reference>
<feature type="compositionally biased region" description="Low complexity" evidence="1">
    <location>
        <begin position="24"/>
        <end position="44"/>
    </location>
</feature>
<name>A0A919FJE0_9MICO</name>
<reference evidence="3" key="2">
    <citation type="submission" date="2020-09" db="EMBL/GenBank/DDBJ databases">
        <authorList>
            <person name="Sun Q."/>
            <person name="Zhou Y."/>
        </authorList>
    </citation>
    <scope>NUCLEOTIDE SEQUENCE</scope>
    <source>
        <strain evidence="3">CGMCC 4.7398</strain>
    </source>
</reference>
<sequence length="199" mass="20710">MRRLVVALLMCLSLVAGCSAEESGSPPGATTTGPTGTPPADGATTELVGSWHRAQSCAEMLAAFQAAGLAESHLGWLQGNFYGGEPGPETGDPCEGARGPLEHDHFFTDDGQFGSHDENGEEVDGGDFEVVDDDTVSFPSHATEFGYDGELVVDYSIDGDVAVFDVTLPEGCADTCADAYAWALSAFASGPWERGEVPT</sequence>
<keyword evidence="4" id="KW-1185">Reference proteome</keyword>
<comment type="caution">
    <text evidence="3">The sequence shown here is derived from an EMBL/GenBank/DDBJ whole genome shotgun (WGS) entry which is preliminary data.</text>
</comment>